<sequence>MDFNAPNILPPPHPVIECGKCEELPGIVPCDCGEYFCEQCHRKHLIRNKTHRRKPDQRFYTFWSRVTDVISGNGDNESSLFKEDETAKWFGLDTKARPAGSRVSVIVDTQRLAELAESSVYRYSNSPQRQFPSITSFIGFTGAGKSALVRSLIYHSATDEELGVSDVPVPSATSGAGSLRSTSGEVNLYAEPSSFGTTSPIFFADCEGIMASEPIASQHQKDWTKSGQKYRIQIPMDRRTVVKKIYPRFLYIVSDVVCYVTRDNKSWADTAVRLLEWSSIGAATTANQKTLPALIIILNAPIVENEDWMSDDTNAATRDFFHVIERELEANDDFRSLALKYGTSSVLEIFKRSYSSIYVHYIPLQGKGRLGGVDLFHRQTKRLLDRIRADTGRVQGDRARSLTRFDTKQLLDVIDLAFKHVATGTDEPFDFGQGSLLKEVPESLASLFGEYIRHCFKSSINLGLSTCVSTLGSTILANALAAKDERTILTPVVVFNAEIREACQNAMDSYRDENVTCAFIDRESGFRCASTKSNHERGHRSQDGTFIRNGGYAEEKGSLTTAQFISSIEGHISALMHQFSDKGSSKRKIWRQLCTNEHRKNIEKLRSIGVYPKPGRAEASDPFSSTTTCYGCIFRQSEYLLPCGHTICEICAKANSAAGDRMKYTHEYTLESCVICGTSTGPGWPFAIKIRPPLSGLRILSLDGGGVRGIIQLTLLERLESRIGLRLPIGYFFDLIVGTSTGGVVALSLGAQGDSVENFIEEFKNICKKGFSGRLENTNRVSSFIQWWRLYTLYFTQNYEEALENYFPKENSKVFGLRKHCRVAITTTISGPDWSRGPDAKVISNYNRGGAGKYLSSDLSLSDAARCTSAARPYFDPKKHAKQICYDGGLKVSNPVHLAMAESKSIWGGRSNYDMILSVGPGFASQMQPDLASYRLLERGSLFNLFPSFLGQMNGEEEWMRFRASSTERINERSSRLNVFLTDKFEPSFDDIGKMEKMEADAKDFTAFENELNKSPFSPIDGQSELQVLDTLADRLRATLFFLEVKSIDKSDGFLVVVKAVIRCRLGPGDAGFAELLPMVYFFRVNGEKIMIDTSSEGYINVDVELSHESLDEAIRVDVNFGNSHWVAISGCPITIKEIMEHWDPVAAQDGAEIGEASTSDGNAMGSPAPPFTSGPGAAPRMESYVNDYLEGLAEASTYEDSVSGTDIHTLRTDDGSEFSFDVYSHA</sequence>
<dbReference type="Pfam" id="PF01734">
    <property type="entry name" value="Patatin"/>
    <property type="match status" value="1"/>
</dbReference>
<evidence type="ECO:0000259" key="9">
    <source>
        <dbReference type="PROSITE" id="PS51635"/>
    </source>
</evidence>
<dbReference type="PANTHER" id="PTHR24185:SF1">
    <property type="entry name" value="CALCIUM-INDEPENDENT PHOSPHOLIPASE A2-GAMMA"/>
    <property type="match status" value="1"/>
</dbReference>
<dbReference type="Proteomes" id="UP001313282">
    <property type="component" value="Unassembled WGS sequence"/>
</dbReference>
<dbReference type="SUPFAM" id="SSF52151">
    <property type="entry name" value="FabD/lysophospholipase-like"/>
    <property type="match status" value="1"/>
</dbReference>
<accession>A0AAN8RKS8</accession>
<keyword evidence="3 7" id="KW-0378">Hydrolase</keyword>
<evidence type="ECO:0000256" key="8">
    <source>
        <dbReference type="SAM" id="MobiDB-lite"/>
    </source>
</evidence>
<keyword evidence="4" id="KW-0862">Zinc</keyword>
<dbReference type="GO" id="GO:0016020">
    <property type="term" value="C:membrane"/>
    <property type="evidence" value="ECO:0007669"/>
    <property type="project" value="TreeGrafter"/>
</dbReference>
<proteinExistence type="predicted"/>
<dbReference type="GO" id="GO:0008270">
    <property type="term" value="F:zinc ion binding"/>
    <property type="evidence" value="ECO:0007669"/>
    <property type="project" value="UniProtKB-KW"/>
</dbReference>
<keyword evidence="5 7" id="KW-0442">Lipid degradation</keyword>
<dbReference type="PANTHER" id="PTHR24185">
    <property type="entry name" value="CALCIUM-INDEPENDENT PHOSPHOLIPASE A2-GAMMA"/>
    <property type="match status" value="1"/>
</dbReference>
<dbReference type="PROSITE" id="PS51635">
    <property type="entry name" value="PNPLA"/>
    <property type="match status" value="1"/>
</dbReference>
<dbReference type="InterPro" id="IPR016035">
    <property type="entry name" value="Acyl_Trfase/lysoPLipase"/>
</dbReference>
<feature type="active site" description="Proton acceptor" evidence="7">
    <location>
        <position position="887"/>
    </location>
</feature>
<protein>
    <recommendedName>
        <fullName evidence="9">PNPLA domain-containing protein</fullName>
    </recommendedName>
</protein>
<feature type="short sequence motif" description="DGA/G" evidence="7">
    <location>
        <begin position="887"/>
        <end position="889"/>
    </location>
</feature>
<comment type="caution">
    <text evidence="10">The sequence shown here is derived from an EMBL/GenBank/DDBJ whole genome shotgun (WGS) entry which is preliminary data.</text>
</comment>
<dbReference type="InterPro" id="IPR017907">
    <property type="entry name" value="Znf_RING_CS"/>
</dbReference>
<keyword evidence="11" id="KW-1185">Reference proteome</keyword>
<gene>
    <name evidence="10" type="ORF">TWF718_010203</name>
</gene>
<feature type="short sequence motif" description="GXSXG" evidence="7">
    <location>
        <begin position="738"/>
        <end position="742"/>
    </location>
</feature>
<dbReference type="AlphaFoldDB" id="A0AAN8RKS8"/>
<evidence type="ECO:0000256" key="7">
    <source>
        <dbReference type="PROSITE-ProRule" id="PRU01161"/>
    </source>
</evidence>
<dbReference type="CDD" id="cd07199">
    <property type="entry name" value="Pat17_PNPLA8_PNPLA9_like"/>
    <property type="match status" value="1"/>
</dbReference>
<reference evidence="10 11" key="1">
    <citation type="submission" date="2019-10" db="EMBL/GenBank/DDBJ databases">
        <authorList>
            <person name="Palmer J.M."/>
        </authorList>
    </citation>
    <scope>NUCLEOTIDE SEQUENCE [LARGE SCALE GENOMIC DNA]</scope>
    <source>
        <strain evidence="10 11">TWF718</strain>
    </source>
</reference>
<evidence type="ECO:0000256" key="5">
    <source>
        <dbReference type="ARBA" id="ARBA00022963"/>
    </source>
</evidence>
<feature type="short sequence motif" description="GXGXXG" evidence="7">
    <location>
        <begin position="704"/>
        <end position="709"/>
    </location>
</feature>
<evidence type="ECO:0000256" key="1">
    <source>
        <dbReference type="ARBA" id="ARBA00022723"/>
    </source>
</evidence>
<keyword evidence="6 7" id="KW-0443">Lipid metabolism</keyword>
<evidence type="ECO:0000313" key="11">
    <source>
        <dbReference type="Proteomes" id="UP001313282"/>
    </source>
</evidence>
<evidence type="ECO:0000256" key="4">
    <source>
        <dbReference type="ARBA" id="ARBA00022833"/>
    </source>
</evidence>
<name>A0AAN8RKS8_9PEZI</name>
<evidence type="ECO:0000313" key="10">
    <source>
        <dbReference type="EMBL" id="KAK6334755.1"/>
    </source>
</evidence>
<dbReference type="GO" id="GO:0046486">
    <property type="term" value="P:glycerolipid metabolic process"/>
    <property type="evidence" value="ECO:0007669"/>
    <property type="project" value="UniProtKB-ARBA"/>
</dbReference>
<feature type="domain" description="PNPLA" evidence="9">
    <location>
        <begin position="700"/>
        <end position="900"/>
    </location>
</feature>
<dbReference type="GO" id="GO:0016042">
    <property type="term" value="P:lipid catabolic process"/>
    <property type="evidence" value="ECO:0007669"/>
    <property type="project" value="UniProtKB-UniRule"/>
</dbReference>
<feature type="region of interest" description="Disordered" evidence="8">
    <location>
        <begin position="1156"/>
        <end position="1176"/>
    </location>
</feature>
<keyword evidence="2" id="KW-0863">Zinc-finger</keyword>
<dbReference type="EMBL" id="JAVHNR010000008">
    <property type="protein sequence ID" value="KAK6334755.1"/>
    <property type="molecule type" value="Genomic_DNA"/>
</dbReference>
<dbReference type="Gene3D" id="3.40.1090.10">
    <property type="entry name" value="Cytosolic phospholipase A2 catalytic domain"/>
    <property type="match status" value="1"/>
</dbReference>
<organism evidence="10 11">
    <name type="scientific">Orbilia javanica</name>
    <dbReference type="NCBI Taxonomy" id="47235"/>
    <lineage>
        <taxon>Eukaryota</taxon>
        <taxon>Fungi</taxon>
        <taxon>Dikarya</taxon>
        <taxon>Ascomycota</taxon>
        <taxon>Pezizomycotina</taxon>
        <taxon>Orbiliomycetes</taxon>
        <taxon>Orbiliales</taxon>
        <taxon>Orbiliaceae</taxon>
        <taxon>Orbilia</taxon>
    </lineage>
</organism>
<dbReference type="CDD" id="cd19757">
    <property type="entry name" value="Bbox1"/>
    <property type="match status" value="1"/>
</dbReference>
<evidence type="ECO:0000256" key="6">
    <source>
        <dbReference type="ARBA" id="ARBA00023098"/>
    </source>
</evidence>
<dbReference type="GO" id="GO:0019369">
    <property type="term" value="P:arachidonate metabolic process"/>
    <property type="evidence" value="ECO:0007669"/>
    <property type="project" value="TreeGrafter"/>
</dbReference>
<dbReference type="InterPro" id="IPR002641">
    <property type="entry name" value="PNPLA_dom"/>
</dbReference>
<dbReference type="GO" id="GO:0047499">
    <property type="term" value="F:calcium-independent phospholipase A2 activity"/>
    <property type="evidence" value="ECO:0007669"/>
    <property type="project" value="TreeGrafter"/>
</dbReference>
<dbReference type="PROSITE" id="PS00518">
    <property type="entry name" value="ZF_RING_1"/>
    <property type="match status" value="1"/>
</dbReference>
<feature type="active site" description="Nucleophile" evidence="7">
    <location>
        <position position="740"/>
    </location>
</feature>
<evidence type="ECO:0000256" key="2">
    <source>
        <dbReference type="ARBA" id="ARBA00022771"/>
    </source>
</evidence>
<keyword evidence="1" id="KW-0479">Metal-binding</keyword>
<evidence type="ECO:0000256" key="3">
    <source>
        <dbReference type="ARBA" id="ARBA00022801"/>
    </source>
</evidence>